<sequence length="94" mass="11198">MGSMLPKDLHLNLKRIHFEDIRAGTKLFEYRLRSKWGKRIEGKSFRNIYLKLGYPSNDQVNRILERPWHGYHVEWIVHPEFGPDAVEVLAIRVN</sequence>
<comment type="caution">
    <text evidence="1">The sequence shown here is derived from an EMBL/GenBank/DDBJ whole genome shotgun (WGS) entry which is preliminary data.</text>
</comment>
<evidence type="ECO:0008006" key="3">
    <source>
        <dbReference type="Google" id="ProtNLM"/>
    </source>
</evidence>
<dbReference type="AlphaFoldDB" id="A0A7W7KQ29"/>
<protein>
    <recommendedName>
        <fullName evidence="3">ASCH domain-containing protein</fullName>
    </recommendedName>
</protein>
<dbReference type="RefSeq" id="WP_221455155.1">
    <property type="nucleotide sequence ID" value="NZ_JACHLI010000032.1"/>
</dbReference>
<reference evidence="1 2" key="1">
    <citation type="submission" date="2020-08" db="EMBL/GenBank/DDBJ databases">
        <title>Functional genomics of gut bacteria from endangered species of beetles.</title>
        <authorList>
            <person name="Carlos-Shanley C."/>
        </authorList>
    </citation>
    <scope>NUCLEOTIDE SEQUENCE [LARGE SCALE GENOMIC DNA]</scope>
    <source>
        <strain evidence="1 2">S00179</strain>
    </source>
</reference>
<accession>A0A7W7KQ29</accession>
<gene>
    <name evidence="1" type="ORF">HNP46_005799</name>
</gene>
<evidence type="ECO:0000313" key="1">
    <source>
        <dbReference type="EMBL" id="MBB4866892.1"/>
    </source>
</evidence>
<dbReference type="Proteomes" id="UP000566995">
    <property type="component" value="Unassembled WGS sequence"/>
</dbReference>
<organism evidence="1 2">
    <name type="scientific">Pseudomonas nitroreducens</name>
    <dbReference type="NCBI Taxonomy" id="46680"/>
    <lineage>
        <taxon>Bacteria</taxon>
        <taxon>Pseudomonadati</taxon>
        <taxon>Pseudomonadota</taxon>
        <taxon>Gammaproteobacteria</taxon>
        <taxon>Pseudomonadales</taxon>
        <taxon>Pseudomonadaceae</taxon>
        <taxon>Pseudomonas</taxon>
    </lineage>
</organism>
<proteinExistence type="predicted"/>
<dbReference type="EMBL" id="JACHLI010000032">
    <property type="protein sequence ID" value="MBB4866892.1"/>
    <property type="molecule type" value="Genomic_DNA"/>
</dbReference>
<evidence type="ECO:0000313" key="2">
    <source>
        <dbReference type="Proteomes" id="UP000566995"/>
    </source>
</evidence>
<name>A0A7W7KQ29_PSENT</name>